<gene>
    <name evidence="1" type="ORF">OL599_09100</name>
</gene>
<name>A0AA42CE27_9PROT</name>
<dbReference type="Proteomes" id="UP001165679">
    <property type="component" value="Unassembled WGS sequence"/>
</dbReference>
<evidence type="ECO:0000313" key="1">
    <source>
        <dbReference type="EMBL" id="MCW3474739.1"/>
    </source>
</evidence>
<reference evidence="1" key="2">
    <citation type="submission" date="2022-10" db="EMBL/GenBank/DDBJ databases">
        <authorList>
            <person name="Trinh H.N."/>
        </authorList>
    </citation>
    <scope>NUCLEOTIDE SEQUENCE</scope>
    <source>
        <strain evidence="1">RN2-1</strain>
    </source>
</reference>
<protein>
    <submittedName>
        <fullName evidence="1">Uncharacterized protein</fullName>
    </submittedName>
</protein>
<accession>A0AA42CE27</accession>
<sequence length="607" mass="67937">MVYRKTADKEERARHGSMQLPDYLDTVLSTFADAPGREAVFRWLRRPEDCMTALSLSTMKATRLSFAPLLARRIIQERWRITRVRFHCDSEGEGHGVYRIDAGGHVLTYIARCFRWDGIEKAGRRSDGASRDMFGAIFLGVPDEARIAREFATFDLRDVDSMRTNSDVTGWTPASRSARFFDHVVDSLAAGRQPDPGILGSGTGYLLRNGGYLGSGRQGSLSFEGIPEDHPFHHPFFADLFGLFLIRQVSIDLVNGIAAARSPHAVKLAPEIARYIGVGNSSGQGMCVALQRWPEWVSTWLTVRELALAYAKSQPANADPARAERLSRLLARASAYYASIELQCEDYVVPTDVLATNLEVLRSWVAQAAHSQAPWGELAERAAAAFDMETVEQLNSLLIETYPEFADALAPYIPLGARRNRDLVADMRVGALKALLRTRYDWALTYDMRPSKTRQHFWYHSIDNGEQRRGERIIDPHEEFESFIDHIGLIQRLSCVLASYEDDAPVAEVVADVPELAYGVARVQYLSGLPYAEIRDNLLHRDFLPAHLIRFFLGVLGIECTSPLSIRYVRGVFFQGMPLPEEIALGASEDWIFPMQPQATPLEGAVA</sequence>
<keyword evidence="2" id="KW-1185">Reference proteome</keyword>
<reference evidence="1" key="1">
    <citation type="submission" date="2022-09" db="EMBL/GenBank/DDBJ databases">
        <title>Rhodovastum sp. nov. RN2-1 isolated from soil in Seongnam, South Korea.</title>
        <authorList>
            <person name="Le N.T."/>
        </authorList>
    </citation>
    <scope>NUCLEOTIDE SEQUENCE</scope>
    <source>
        <strain evidence="1">RN2-1</strain>
    </source>
</reference>
<comment type="caution">
    <text evidence="1">The sequence shown here is derived from an EMBL/GenBank/DDBJ whole genome shotgun (WGS) entry which is preliminary data.</text>
</comment>
<proteinExistence type="predicted"/>
<dbReference type="EMBL" id="JAPDNT010000005">
    <property type="protein sequence ID" value="MCW3474739.1"/>
    <property type="molecule type" value="Genomic_DNA"/>
</dbReference>
<dbReference type="RefSeq" id="WP_264713393.1">
    <property type="nucleotide sequence ID" value="NZ_JAPDNT010000005.1"/>
</dbReference>
<evidence type="ECO:0000313" key="2">
    <source>
        <dbReference type="Proteomes" id="UP001165679"/>
    </source>
</evidence>
<dbReference type="AlphaFoldDB" id="A0AA42CE27"/>
<organism evidence="1 2">
    <name type="scientific">Limobrevibacterium gyesilva</name>
    <dbReference type="NCBI Taxonomy" id="2991712"/>
    <lineage>
        <taxon>Bacteria</taxon>
        <taxon>Pseudomonadati</taxon>
        <taxon>Pseudomonadota</taxon>
        <taxon>Alphaproteobacteria</taxon>
        <taxon>Acetobacterales</taxon>
        <taxon>Acetobacteraceae</taxon>
        <taxon>Limobrevibacterium</taxon>
    </lineage>
</organism>